<evidence type="ECO:0000256" key="2">
    <source>
        <dbReference type="SAM" id="Phobius"/>
    </source>
</evidence>
<dbReference type="AlphaFoldDB" id="A0A1W9NZ33"/>
<keyword evidence="2" id="KW-0472">Membrane</keyword>
<name>A0A1W9NZ33_UNCC3</name>
<accession>A0A1W9NZ33</accession>
<evidence type="ECO:0000256" key="1">
    <source>
        <dbReference type="SAM" id="MobiDB-lite"/>
    </source>
</evidence>
<feature type="region of interest" description="Disordered" evidence="1">
    <location>
        <begin position="88"/>
        <end position="111"/>
    </location>
</feature>
<feature type="transmembrane region" description="Helical" evidence="2">
    <location>
        <begin position="56"/>
        <end position="75"/>
    </location>
</feature>
<dbReference type="EMBL" id="MZGJ01000004">
    <property type="protein sequence ID" value="OQX51396.1"/>
    <property type="molecule type" value="Genomic_DNA"/>
</dbReference>
<evidence type="ECO:0000313" key="4">
    <source>
        <dbReference type="Proteomes" id="UP000192520"/>
    </source>
</evidence>
<gene>
    <name evidence="3" type="ORF">B5M47_00890</name>
</gene>
<sequence length="111" mass="13014">MQKGLVFITKLSLLFFVAFRNLHLSLLKPRWTNSTSKKFASRISFQQYRPKKQPPLFGRLPAFFSILFLFFSLYFKSIRNLPLPLKAPYKEHENNGKEDGKTRHRPLLGGD</sequence>
<reference evidence="4" key="1">
    <citation type="submission" date="2017-03" db="EMBL/GenBank/DDBJ databases">
        <title>Novel pathways for hydrocarbon cycling and metabolic interdependencies in hydrothermal sediment communities.</title>
        <authorList>
            <person name="Dombrowski N."/>
            <person name="Seitz K."/>
            <person name="Teske A."/>
            <person name="Baker B."/>
        </authorList>
    </citation>
    <scope>NUCLEOTIDE SEQUENCE [LARGE SCALE GENOMIC DNA]</scope>
</reference>
<organism evidence="3 4">
    <name type="scientific">candidate division CPR3 bacterium 4484_211</name>
    <dbReference type="NCBI Taxonomy" id="1968527"/>
    <lineage>
        <taxon>Bacteria</taxon>
        <taxon>Bacteria division CPR3</taxon>
    </lineage>
</organism>
<feature type="compositionally biased region" description="Basic residues" evidence="1">
    <location>
        <begin position="102"/>
        <end position="111"/>
    </location>
</feature>
<proteinExistence type="predicted"/>
<keyword evidence="2" id="KW-0812">Transmembrane</keyword>
<evidence type="ECO:0000313" key="3">
    <source>
        <dbReference type="EMBL" id="OQX51396.1"/>
    </source>
</evidence>
<protein>
    <submittedName>
        <fullName evidence="3">Uncharacterized protein</fullName>
    </submittedName>
</protein>
<keyword evidence="2" id="KW-1133">Transmembrane helix</keyword>
<dbReference type="Proteomes" id="UP000192520">
    <property type="component" value="Unassembled WGS sequence"/>
</dbReference>
<feature type="compositionally biased region" description="Basic and acidic residues" evidence="1">
    <location>
        <begin position="88"/>
        <end position="101"/>
    </location>
</feature>
<comment type="caution">
    <text evidence="3">The sequence shown here is derived from an EMBL/GenBank/DDBJ whole genome shotgun (WGS) entry which is preliminary data.</text>
</comment>